<dbReference type="EMBL" id="MDYQ01000304">
    <property type="protein sequence ID" value="PRP76752.1"/>
    <property type="molecule type" value="Genomic_DNA"/>
</dbReference>
<reference evidence="2 3" key="1">
    <citation type="journal article" date="2018" name="Genome Biol. Evol.">
        <title>Multiple Roots of Fruiting Body Formation in Amoebozoa.</title>
        <authorList>
            <person name="Hillmann F."/>
            <person name="Forbes G."/>
            <person name="Novohradska S."/>
            <person name="Ferling I."/>
            <person name="Riege K."/>
            <person name="Groth M."/>
            <person name="Westermann M."/>
            <person name="Marz M."/>
            <person name="Spaller T."/>
            <person name="Winckler T."/>
            <person name="Schaap P."/>
            <person name="Glockner G."/>
        </authorList>
    </citation>
    <scope>NUCLEOTIDE SEQUENCE [LARGE SCALE GENOMIC DNA]</scope>
    <source>
        <strain evidence="2 3">Jena</strain>
    </source>
</reference>
<organism evidence="2 3">
    <name type="scientific">Planoprotostelium fungivorum</name>
    <dbReference type="NCBI Taxonomy" id="1890364"/>
    <lineage>
        <taxon>Eukaryota</taxon>
        <taxon>Amoebozoa</taxon>
        <taxon>Evosea</taxon>
        <taxon>Variosea</taxon>
        <taxon>Cavosteliida</taxon>
        <taxon>Cavosteliaceae</taxon>
        <taxon>Planoprotostelium</taxon>
    </lineage>
</organism>
<proteinExistence type="predicted"/>
<evidence type="ECO:0000313" key="3">
    <source>
        <dbReference type="Proteomes" id="UP000241769"/>
    </source>
</evidence>
<gene>
    <name evidence="2" type="ORF">PROFUN_11755</name>
</gene>
<feature type="compositionally biased region" description="Low complexity" evidence="1">
    <location>
        <begin position="220"/>
        <end position="231"/>
    </location>
</feature>
<keyword evidence="3" id="KW-1185">Reference proteome</keyword>
<comment type="caution">
    <text evidence="2">The sequence shown here is derived from an EMBL/GenBank/DDBJ whole genome shotgun (WGS) entry which is preliminary data.</text>
</comment>
<evidence type="ECO:0000256" key="1">
    <source>
        <dbReference type="SAM" id="MobiDB-lite"/>
    </source>
</evidence>
<dbReference type="Proteomes" id="UP000241769">
    <property type="component" value="Unassembled WGS sequence"/>
</dbReference>
<dbReference type="InParanoid" id="A0A2P6MYG8"/>
<evidence type="ECO:0000313" key="2">
    <source>
        <dbReference type="EMBL" id="PRP76752.1"/>
    </source>
</evidence>
<feature type="compositionally biased region" description="Acidic residues" evidence="1">
    <location>
        <begin position="177"/>
        <end position="208"/>
    </location>
</feature>
<sequence>MVCVLGGRVCQINSEKEGGLIDWSLHCDVLTIRTMLKNRLGEALPFCVFLYYTNDHIDEDMMREILTEEYDIDFEYFCSFGPTTSTIVLRDDDDASFLLNKNICHSRYGIIKFQPFCVRKKHCCFIAHNDDMAREKQRRKEEKIIREVEEKRRQIRPQDPPTTVPTSWTELLRNDSEADDDGENEKEENEEYETYTDEDEDVQDEDHEDTSQADSNAEVSCTTSTTESPSSHDQSTSSLDRSHSDEDTATTLRVVCQTLSNEWSHDMNGSVGDHSGNIWLEEFFPQIFALPSEKETQPSRLIFSEGSVDVMASKQRQTIQIRCLTSSLDPSSIQMKILLLVDESNRGRELHFRFYLKHYSNWTDLECSYVSLFSQLVITDDNINRREILIQSNEDFILITI</sequence>
<dbReference type="AlphaFoldDB" id="A0A2P6MYG8"/>
<accession>A0A2P6MYG8</accession>
<protein>
    <submittedName>
        <fullName evidence="2">Uncharacterized protein</fullName>
    </submittedName>
</protein>
<feature type="region of interest" description="Disordered" evidence="1">
    <location>
        <begin position="148"/>
        <end position="248"/>
    </location>
</feature>
<name>A0A2P6MYG8_9EUKA</name>